<sequence length="514" mass="56854">MELTKILLLIVAEWTIGLALPVQVNNKAYEETINDLRKETKTVFELIEAANKDISKPLVHGDIVVNTGRSVKNCYSCFWPASPDRVVPVPYVISSVYSSIQKLLITEAMKQIELMSCVKFVQRTSQWDYLSLESGNGCWSNVARQGGKQTVSLDKSGCLGSGTIQHELMHSLGFFHEHNRSDRDNYVDIFWQYISDANKINFKIEDSNNMNLPYDYTSVMHYQNTAFTNTPGQATIAAKGNASLPLGQSIGMSHLDVIKLNKLYNCDVCRVKLIDQSGSFSTDNVSFGQDSSCLWLIQTDSFKLVHLQLSDINIPASTGCSDSYIKVYDGNSKSSSVLLDKTCGDRIIPPLISFGNSMLIEFMSNQTPDLSRFNAFYETVSYGGTLTSPSGRIISPSYGKAYPNNIDAEWSIIAPPQSKVFLEFIDFDLQDSSDCSCDSLTIIDGARSISPVLGKYCNTDVPDSLTSSGNVMILRFHSDNQTSSVGFFLSYFFVLSIDLPIPPISGTPSLSPFI</sequence>
<dbReference type="Pfam" id="PF00431">
    <property type="entry name" value="CUB"/>
    <property type="match status" value="2"/>
</dbReference>
<dbReference type="FunFam" id="3.40.390.10:FF:000040">
    <property type="entry name" value="Metalloendopeptidase"/>
    <property type="match status" value="1"/>
</dbReference>
<evidence type="ECO:0000256" key="7">
    <source>
        <dbReference type="ARBA" id="ARBA00023157"/>
    </source>
</evidence>
<dbReference type="InterPro" id="IPR006026">
    <property type="entry name" value="Peptidase_Metallo"/>
</dbReference>
<dbReference type="InterPro" id="IPR024079">
    <property type="entry name" value="MetalloPept_cat_dom_sf"/>
</dbReference>
<keyword evidence="5 9" id="KW-0862">Zinc</keyword>
<dbReference type="GO" id="GO:0004222">
    <property type="term" value="F:metalloendopeptidase activity"/>
    <property type="evidence" value="ECO:0007669"/>
    <property type="project" value="UniProtKB-UniRule"/>
</dbReference>
<keyword evidence="6 9" id="KW-0482">Metalloprotease</keyword>
<evidence type="ECO:0000256" key="3">
    <source>
        <dbReference type="ARBA" id="ARBA00022729"/>
    </source>
</evidence>
<evidence type="ECO:0000256" key="6">
    <source>
        <dbReference type="ARBA" id="ARBA00023049"/>
    </source>
</evidence>
<keyword evidence="7" id="KW-1015">Disulfide bond</keyword>
<dbReference type="CDD" id="cd00041">
    <property type="entry name" value="CUB"/>
    <property type="match status" value="2"/>
</dbReference>
<protein>
    <recommendedName>
        <fullName evidence="10">Metalloendopeptidase</fullName>
        <ecNumber evidence="10">3.4.24.-</ecNumber>
    </recommendedName>
</protein>
<comment type="cofactor">
    <cofactor evidence="9 10">
        <name>Zn(2+)</name>
        <dbReference type="ChEBI" id="CHEBI:29105"/>
    </cofactor>
    <text evidence="9 10">Binds 1 zinc ion per subunit.</text>
</comment>
<keyword evidence="1 9" id="KW-0645">Protease</keyword>
<evidence type="ECO:0000256" key="10">
    <source>
        <dbReference type="RuleBase" id="RU361183"/>
    </source>
</evidence>
<keyword evidence="2 9" id="KW-0479">Metal-binding</keyword>
<dbReference type="PROSITE" id="PS51864">
    <property type="entry name" value="ASTACIN"/>
    <property type="match status" value="1"/>
</dbReference>
<evidence type="ECO:0000313" key="13">
    <source>
        <dbReference type="EMBL" id="CAH2245701.1"/>
    </source>
</evidence>
<feature type="binding site" evidence="9">
    <location>
        <position position="170"/>
    </location>
    <ligand>
        <name>Zn(2+)</name>
        <dbReference type="ChEBI" id="CHEBI:29105"/>
        <note>catalytic</note>
    </ligand>
</feature>
<feature type="domain" description="CUB" evidence="11">
    <location>
        <begin position="382"/>
        <end position="494"/>
    </location>
</feature>
<feature type="signal peptide" evidence="10">
    <location>
        <begin position="1"/>
        <end position="19"/>
    </location>
</feature>
<dbReference type="PANTHER" id="PTHR10127:SF899">
    <property type="entry name" value="ASTACIN-LIKE METALLOENDOPEPTIDASE-RELATED"/>
    <property type="match status" value="1"/>
</dbReference>
<dbReference type="PANTHER" id="PTHR10127">
    <property type="entry name" value="DISCOIDIN, CUB, EGF, LAMININ , AND ZINC METALLOPROTEASE DOMAIN CONTAINING"/>
    <property type="match status" value="1"/>
</dbReference>
<dbReference type="SUPFAM" id="SSF55486">
    <property type="entry name" value="Metalloproteases ('zincins'), catalytic domain"/>
    <property type="match status" value="1"/>
</dbReference>
<dbReference type="PROSITE" id="PS01180">
    <property type="entry name" value="CUB"/>
    <property type="match status" value="2"/>
</dbReference>
<evidence type="ECO:0000259" key="12">
    <source>
        <dbReference type="PROSITE" id="PS51864"/>
    </source>
</evidence>
<dbReference type="SMART" id="SM00042">
    <property type="entry name" value="CUB"/>
    <property type="match status" value="2"/>
</dbReference>
<dbReference type="PRINTS" id="PR00480">
    <property type="entry name" value="ASTACIN"/>
</dbReference>
<reference evidence="13" key="1">
    <citation type="submission" date="2022-03" db="EMBL/GenBank/DDBJ databases">
        <authorList>
            <person name="Alioto T."/>
            <person name="Alioto T."/>
            <person name="Gomez Garrido J."/>
        </authorList>
    </citation>
    <scope>NUCLEOTIDE SEQUENCE</scope>
</reference>
<evidence type="ECO:0000256" key="9">
    <source>
        <dbReference type="PROSITE-ProRule" id="PRU01211"/>
    </source>
</evidence>
<dbReference type="SUPFAM" id="SSF49854">
    <property type="entry name" value="Spermadhesin, CUB domain"/>
    <property type="match status" value="2"/>
</dbReference>
<name>A0AAD1R989_PELCU</name>
<dbReference type="Pfam" id="PF01400">
    <property type="entry name" value="Astacin"/>
    <property type="match status" value="1"/>
</dbReference>
<feature type="binding site" evidence="9">
    <location>
        <position position="166"/>
    </location>
    <ligand>
        <name>Zn(2+)</name>
        <dbReference type="ChEBI" id="CHEBI:29105"/>
        <note>catalytic</note>
    </ligand>
</feature>
<evidence type="ECO:0000256" key="4">
    <source>
        <dbReference type="ARBA" id="ARBA00022801"/>
    </source>
</evidence>
<evidence type="ECO:0000256" key="8">
    <source>
        <dbReference type="PROSITE-ProRule" id="PRU00059"/>
    </source>
</evidence>
<dbReference type="Gene3D" id="2.60.120.290">
    <property type="entry name" value="Spermadhesin, CUB domain"/>
    <property type="match status" value="2"/>
</dbReference>
<keyword evidence="4 9" id="KW-0378">Hydrolase</keyword>
<evidence type="ECO:0000256" key="1">
    <source>
        <dbReference type="ARBA" id="ARBA00022670"/>
    </source>
</evidence>
<dbReference type="EMBL" id="OW240913">
    <property type="protein sequence ID" value="CAH2245701.1"/>
    <property type="molecule type" value="Genomic_DNA"/>
</dbReference>
<proteinExistence type="predicted"/>
<feature type="binding site" evidence="9">
    <location>
        <position position="176"/>
    </location>
    <ligand>
        <name>Zn(2+)</name>
        <dbReference type="ChEBI" id="CHEBI:29105"/>
        <note>catalytic</note>
    </ligand>
</feature>
<evidence type="ECO:0000259" key="11">
    <source>
        <dbReference type="PROSITE" id="PS01180"/>
    </source>
</evidence>
<dbReference type="FunFam" id="2.60.120.290:FF:000013">
    <property type="entry name" value="Membrane frizzled-related protein"/>
    <property type="match status" value="1"/>
</dbReference>
<dbReference type="InterPro" id="IPR001506">
    <property type="entry name" value="Peptidase_M12A"/>
</dbReference>
<feature type="active site" evidence="9">
    <location>
        <position position="167"/>
    </location>
</feature>
<evidence type="ECO:0000256" key="5">
    <source>
        <dbReference type="ARBA" id="ARBA00022833"/>
    </source>
</evidence>
<accession>A0AAD1R989</accession>
<dbReference type="InterPro" id="IPR035914">
    <property type="entry name" value="Sperma_CUB_dom_sf"/>
</dbReference>
<dbReference type="GO" id="GO:0006508">
    <property type="term" value="P:proteolysis"/>
    <property type="evidence" value="ECO:0007669"/>
    <property type="project" value="UniProtKB-KW"/>
</dbReference>
<feature type="domain" description="Peptidase M12A" evidence="12">
    <location>
        <begin position="69"/>
        <end position="267"/>
    </location>
</feature>
<dbReference type="Proteomes" id="UP001295444">
    <property type="component" value="Chromosome 02"/>
</dbReference>
<comment type="caution">
    <text evidence="8">Lacks conserved residue(s) required for the propagation of feature annotation.</text>
</comment>
<dbReference type="EC" id="3.4.24.-" evidence="10"/>
<dbReference type="InterPro" id="IPR000859">
    <property type="entry name" value="CUB_dom"/>
</dbReference>
<gene>
    <name evidence="13" type="ORF">PECUL_23A042784</name>
</gene>
<feature type="domain" description="CUB" evidence="11">
    <location>
        <begin position="269"/>
        <end position="380"/>
    </location>
</feature>
<evidence type="ECO:0000313" key="14">
    <source>
        <dbReference type="Proteomes" id="UP001295444"/>
    </source>
</evidence>
<dbReference type="GO" id="GO:0008270">
    <property type="term" value="F:zinc ion binding"/>
    <property type="evidence" value="ECO:0007669"/>
    <property type="project" value="UniProtKB-UniRule"/>
</dbReference>
<organism evidence="13 14">
    <name type="scientific">Pelobates cultripes</name>
    <name type="common">Western spadefoot toad</name>
    <dbReference type="NCBI Taxonomy" id="61616"/>
    <lineage>
        <taxon>Eukaryota</taxon>
        <taxon>Metazoa</taxon>
        <taxon>Chordata</taxon>
        <taxon>Craniata</taxon>
        <taxon>Vertebrata</taxon>
        <taxon>Euteleostomi</taxon>
        <taxon>Amphibia</taxon>
        <taxon>Batrachia</taxon>
        <taxon>Anura</taxon>
        <taxon>Pelobatoidea</taxon>
        <taxon>Pelobatidae</taxon>
        <taxon>Pelobates</taxon>
    </lineage>
</organism>
<evidence type="ECO:0000256" key="2">
    <source>
        <dbReference type="ARBA" id="ARBA00022723"/>
    </source>
</evidence>
<keyword evidence="3 10" id="KW-0732">Signal</keyword>
<keyword evidence="14" id="KW-1185">Reference proteome</keyword>
<dbReference type="Gene3D" id="3.40.390.10">
    <property type="entry name" value="Collagenase (Catalytic Domain)"/>
    <property type="match status" value="1"/>
</dbReference>
<dbReference type="SMART" id="SM00235">
    <property type="entry name" value="ZnMc"/>
    <property type="match status" value="1"/>
</dbReference>
<dbReference type="AlphaFoldDB" id="A0AAD1R989"/>
<feature type="chain" id="PRO_5041776623" description="Metalloendopeptidase" evidence="10">
    <location>
        <begin position="20"/>
        <end position="514"/>
    </location>
</feature>